<protein>
    <submittedName>
        <fullName evidence="3">Uncharacterized protein</fullName>
    </submittedName>
</protein>
<sequence>METGMIHLIQTTNVPVLIYKLPPSSRRSQAEPNLYRRSFELYDQMLYQITVIKPHTSYPIPVETHYILMTIQKTVFALDVDNETFLTTLLQNGLLLGDFRKAKQYLQNTYKLPPPTSAHPPAEERPVLDKGPLSKKPFKVSSRYKKMLIDLARRLIQRPKTSEPTTAVFVPQPVHPSSPIPVVVSPLTPVIVSPPDPVAVSHLAPVTVSSSAPVFVSPPAPETIAPVVAPALSEPTLTEDQTYDELMDAVFAP</sequence>
<accession>A0A8X6QD64</accession>
<organism evidence="3 4">
    <name type="scientific">Nephila pilipes</name>
    <name type="common">Giant wood spider</name>
    <name type="synonym">Nephila maculata</name>
    <dbReference type="NCBI Taxonomy" id="299642"/>
    <lineage>
        <taxon>Eukaryota</taxon>
        <taxon>Metazoa</taxon>
        <taxon>Ecdysozoa</taxon>
        <taxon>Arthropoda</taxon>
        <taxon>Chelicerata</taxon>
        <taxon>Arachnida</taxon>
        <taxon>Araneae</taxon>
        <taxon>Araneomorphae</taxon>
        <taxon>Entelegynae</taxon>
        <taxon>Araneoidea</taxon>
        <taxon>Nephilidae</taxon>
        <taxon>Nephila</taxon>
    </lineage>
</organism>
<feature type="region of interest" description="Disordered" evidence="1">
    <location>
        <begin position="111"/>
        <end position="135"/>
    </location>
</feature>
<proteinExistence type="predicted"/>
<dbReference type="Proteomes" id="UP000887013">
    <property type="component" value="Unassembled WGS sequence"/>
</dbReference>
<evidence type="ECO:0000256" key="1">
    <source>
        <dbReference type="SAM" id="MobiDB-lite"/>
    </source>
</evidence>
<gene>
    <name evidence="2" type="ORF">NPIL_107601</name>
    <name evidence="3" type="ORF">NPIL_25281</name>
</gene>
<feature type="non-terminal residue" evidence="3">
    <location>
        <position position="253"/>
    </location>
</feature>
<dbReference type="EMBL" id="BMAW01127276">
    <property type="protein sequence ID" value="GFU20456.1"/>
    <property type="molecule type" value="Genomic_DNA"/>
</dbReference>
<reference evidence="3" key="1">
    <citation type="submission" date="2020-08" db="EMBL/GenBank/DDBJ databases">
        <title>Multicomponent nature underlies the extraordinary mechanical properties of spider dragline silk.</title>
        <authorList>
            <person name="Kono N."/>
            <person name="Nakamura H."/>
            <person name="Mori M."/>
            <person name="Yoshida Y."/>
            <person name="Ohtoshi R."/>
            <person name="Malay A.D."/>
            <person name="Moran D.A.P."/>
            <person name="Tomita M."/>
            <person name="Numata K."/>
            <person name="Arakawa K."/>
        </authorList>
    </citation>
    <scope>NUCLEOTIDE SEQUENCE</scope>
</reference>
<evidence type="ECO:0000313" key="3">
    <source>
        <dbReference type="EMBL" id="GFU20456.1"/>
    </source>
</evidence>
<evidence type="ECO:0000313" key="2">
    <source>
        <dbReference type="EMBL" id="GFT64761.1"/>
    </source>
</evidence>
<name>A0A8X6QD64_NEPPI</name>
<dbReference type="AlphaFoldDB" id="A0A8X6QD64"/>
<comment type="caution">
    <text evidence="3">The sequence shown here is derived from an EMBL/GenBank/DDBJ whole genome shotgun (WGS) entry which is preliminary data.</text>
</comment>
<dbReference type="EMBL" id="BMAW01115073">
    <property type="protein sequence ID" value="GFT64761.1"/>
    <property type="molecule type" value="Genomic_DNA"/>
</dbReference>
<evidence type="ECO:0000313" key="4">
    <source>
        <dbReference type="Proteomes" id="UP000887013"/>
    </source>
</evidence>
<keyword evidence="4" id="KW-1185">Reference proteome</keyword>